<dbReference type="Gene3D" id="3.20.20.60">
    <property type="entry name" value="Phosphoenolpyruvate-binding domains"/>
    <property type="match status" value="1"/>
</dbReference>
<dbReference type="Pfam" id="PF13714">
    <property type="entry name" value="PEP_mutase"/>
    <property type="match status" value="1"/>
</dbReference>
<evidence type="ECO:0000313" key="2">
    <source>
        <dbReference type="Proteomes" id="UP000091956"/>
    </source>
</evidence>
<dbReference type="AlphaFoldDB" id="A0A1B8GSQ1"/>
<dbReference type="PANTHER" id="PTHR42905:SF16">
    <property type="entry name" value="CARBOXYPHOSPHONOENOLPYRUVATE PHOSPHONOMUTASE-LIKE PROTEIN (AFU_ORTHOLOGUE AFUA_5G07230)"/>
    <property type="match status" value="1"/>
</dbReference>
<gene>
    <name evidence="1" type="ORF">VE01_03432</name>
</gene>
<dbReference type="Proteomes" id="UP000091956">
    <property type="component" value="Unassembled WGS sequence"/>
</dbReference>
<protein>
    <submittedName>
        <fullName evidence="1">Uncharacterized protein</fullName>
    </submittedName>
</protein>
<proteinExistence type="predicted"/>
<dbReference type="SUPFAM" id="SSF51621">
    <property type="entry name" value="Phosphoenolpyruvate/pyruvate domain"/>
    <property type="match status" value="1"/>
</dbReference>
<sequence length="281" mass="29598">MPTPTPQPVPIDNAYALKLKALHQPSSPFVLSNVHDIPSTTTVLALNTPTSTPVRALATGSFAIAGTLGLADADLTLPLNLEALSLISPIARAAGVPLSADLQDGYGYQLRECIGGAIDLGVVGANIEDGIPATGYGKGLEGLRTVEEQVERLKVVFEVAKEKGLPDFVVNARTDLFVLDPLPEGWGHEDVLKEAVRRGKAYLEAGATSFFVWGPVTVDDVKTLVKELDGKVAVLLSGGGGKVTVAEWKEIGVCRISVGPTLWRESMAALKKAAEKILGLE</sequence>
<dbReference type="InterPro" id="IPR040442">
    <property type="entry name" value="Pyrv_kinase-like_dom_sf"/>
</dbReference>
<keyword evidence="2" id="KW-1185">Reference proteome</keyword>
<dbReference type="OrthoDB" id="429143at2759"/>
<name>A0A1B8GSQ1_9PEZI</name>
<dbReference type="RefSeq" id="XP_018132589.1">
    <property type="nucleotide sequence ID" value="XM_018272922.2"/>
</dbReference>
<reference evidence="1 2" key="1">
    <citation type="submission" date="2016-03" db="EMBL/GenBank/DDBJ databases">
        <title>Comparative genomics of Pseudogymnoascus destructans, the fungus causing white-nose syndrome of bats.</title>
        <authorList>
            <person name="Palmer J.M."/>
            <person name="Drees K.P."/>
            <person name="Foster J.T."/>
            <person name="Lindner D.L."/>
        </authorList>
    </citation>
    <scope>NUCLEOTIDE SEQUENCE [LARGE SCALE GENOMIC DNA]</scope>
    <source>
        <strain evidence="1 2">UAMH 10579</strain>
    </source>
</reference>
<dbReference type="GeneID" id="28836818"/>
<dbReference type="InterPro" id="IPR015813">
    <property type="entry name" value="Pyrv/PenolPyrv_kinase-like_dom"/>
</dbReference>
<reference evidence="2" key="2">
    <citation type="journal article" date="2018" name="Nat. Commun.">
        <title>Extreme sensitivity to ultraviolet light in the fungal pathogen causing white-nose syndrome of bats.</title>
        <authorList>
            <person name="Palmer J.M."/>
            <person name="Drees K.P."/>
            <person name="Foster J.T."/>
            <person name="Lindner D.L."/>
        </authorList>
    </citation>
    <scope>NUCLEOTIDE SEQUENCE [LARGE SCALE GENOMIC DNA]</scope>
    <source>
        <strain evidence="2">UAMH 10579</strain>
    </source>
</reference>
<organism evidence="1 2">
    <name type="scientific">Pseudogymnoascus verrucosus</name>
    <dbReference type="NCBI Taxonomy" id="342668"/>
    <lineage>
        <taxon>Eukaryota</taxon>
        <taxon>Fungi</taxon>
        <taxon>Dikarya</taxon>
        <taxon>Ascomycota</taxon>
        <taxon>Pezizomycotina</taxon>
        <taxon>Leotiomycetes</taxon>
        <taxon>Thelebolales</taxon>
        <taxon>Thelebolaceae</taxon>
        <taxon>Pseudogymnoascus</taxon>
    </lineage>
</organism>
<dbReference type="InterPro" id="IPR039556">
    <property type="entry name" value="ICL/PEPM"/>
</dbReference>
<dbReference type="CDD" id="cd00377">
    <property type="entry name" value="ICL_PEPM"/>
    <property type="match status" value="1"/>
</dbReference>
<dbReference type="PANTHER" id="PTHR42905">
    <property type="entry name" value="PHOSPHOENOLPYRUVATE CARBOXYLASE"/>
    <property type="match status" value="1"/>
</dbReference>
<dbReference type="EMBL" id="KV460215">
    <property type="protein sequence ID" value="OBT98856.1"/>
    <property type="molecule type" value="Genomic_DNA"/>
</dbReference>
<dbReference type="GO" id="GO:0003824">
    <property type="term" value="F:catalytic activity"/>
    <property type="evidence" value="ECO:0007669"/>
    <property type="project" value="InterPro"/>
</dbReference>
<accession>A0A1B8GSQ1</accession>
<evidence type="ECO:0000313" key="1">
    <source>
        <dbReference type="EMBL" id="OBT98856.1"/>
    </source>
</evidence>